<dbReference type="InterPro" id="IPR005399">
    <property type="entry name" value="K_chnl_volt-dep_bsu_KCNAB-rel"/>
</dbReference>
<dbReference type="PANTHER" id="PTHR43150">
    <property type="entry name" value="HYPERKINETIC, ISOFORM M"/>
    <property type="match status" value="1"/>
</dbReference>
<dbReference type="InterPro" id="IPR036812">
    <property type="entry name" value="NAD(P)_OxRdtase_dom_sf"/>
</dbReference>
<feature type="domain" description="NADP-dependent oxidoreductase" evidence="4">
    <location>
        <begin position="32"/>
        <end position="135"/>
    </location>
</feature>
<evidence type="ECO:0000313" key="5">
    <source>
        <dbReference type="EMBL" id="KAB7484898.1"/>
    </source>
</evidence>
<name>A0A7J5TL15_BIFBI</name>
<sequence>MPDFITHYSPAPDRYDRMQYAHVGTSGLQLPRIALGLWHNFGDLTPYGQMQQIVFTAFDHGIFHFDLANNYGPMYGAAERNFGHIMRESLRPYRDELIISTKAGFDMWAGPNGVGGSRKYLLSSLDQSLERLGLD</sequence>
<protein>
    <submittedName>
        <fullName evidence="5">L-glyceraldehyde 3-phosphate reductase</fullName>
    </submittedName>
</protein>
<dbReference type="Proteomes" id="UP000451386">
    <property type="component" value="Unassembled WGS sequence"/>
</dbReference>
<accession>A0A7J5TL15</accession>
<evidence type="ECO:0000256" key="3">
    <source>
        <dbReference type="ARBA" id="ARBA00023002"/>
    </source>
</evidence>
<evidence type="ECO:0000259" key="4">
    <source>
        <dbReference type="Pfam" id="PF00248"/>
    </source>
</evidence>
<dbReference type="GO" id="GO:0016491">
    <property type="term" value="F:oxidoreductase activity"/>
    <property type="evidence" value="ECO:0007669"/>
    <property type="project" value="UniProtKB-KW"/>
</dbReference>
<evidence type="ECO:0000313" key="6">
    <source>
        <dbReference type="Proteomes" id="UP000451386"/>
    </source>
</evidence>
<dbReference type="Pfam" id="PF00248">
    <property type="entry name" value="Aldo_ket_red"/>
    <property type="match status" value="1"/>
</dbReference>
<dbReference type="GO" id="GO:0051596">
    <property type="term" value="P:methylglyoxal catabolic process"/>
    <property type="evidence" value="ECO:0007669"/>
    <property type="project" value="TreeGrafter"/>
</dbReference>
<evidence type="ECO:0000256" key="1">
    <source>
        <dbReference type="ARBA" id="ARBA00006515"/>
    </source>
</evidence>
<dbReference type="SUPFAM" id="SSF51430">
    <property type="entry name" value="NAD(P)-linked oxidoreductase"/>
    <property type="match status" value="1"/>
</dbReference>
<gene>
    <name evidence="5" type="ORF">GBA83_10935</name>
</gene>
<dbReference type="EMBL" id="WDOP01000053">
    <property type="protein sequence ID" value="KAB7484898.1"/>
    <property type="molecule type" value="Genomic_DNA"/>
</dbReference>
<organism evidence="5 6">
    <name type="scientific">Bifidobacterium bifidum</name>
    <dbReference type="NCBI Taxonomy" id="1681"/>
    <lineage>
        <taxon>Bacteria</taxon>
        <taxon>Bacillati</taxon>
        <taxon>Actinomycetota</taxon>
        <taxon>Actinomycetes</taxon>
        <taxon>Bifidobacteriales</taxon>
        <taxon>Bifidobacteriaceae</taxon>
        <taxon>Bifidobacterium</taxon>
    </lineage>
</organism>
<reference evidence="5 6" key="1">
    <citation type="journal article" date="2019" name="Nat. Med.">
        <title>A library of human gut bacterial isolates paired with longitudinal multiomics data enables mechanistic microbiome research.</title>
        <authorList>
            <person name="Poyet M."/>
            <person name="Groussin M."/>
            <person name="Gibbons S.M."/>
            <person name="Avila-Pacheco J."/>
            <person name="Jiang X."/>
            <person name="Kearney S.M."/>
            <person name="Perrotta A.R."/>
            <person name="Berdy B."/>
            <person name="Zhao S."/>
            <person name="Lieberman T.D."/>
            <person name="Swanson P.K."/>
            <person name="Smith M."/>
            <person name="Roesemann S."/>
            <person name="Alexander J.E."/>
            <person name="Rich S.A."/>
            <person name="Livny J."/>
            <person name="Vlamakis H."/>
            <person name="Clish C."/>
            <person name="Bullock K."/>
            <person name="Deik A."/>
            <person name="Scott J."/>
            <person name="Pierce K.A."/>
            <person name="Xavier R.J."/>
            <person name="Alm E.J."/>
        </authorList>
    </citation>
    <scope>NUCLEOTIDE SEQUENCE [LARGE SCALE GENOMIC DNA]</scope>
    <source>
        <strain evidence="5 6">BIOML-A13</strain>
    </source>
</reference>
<dbReference type="InterPro" id="IPR023210">
    <property type="entry name" value="NADP_OxRdtase_dom"/>
</dbReference>
<keyword evidence="3" id="KW-0560">Oxidoreductase</keyword>
<keyword evidence="2" id="KW-0521">NADP</keyword>
<proteinExistence type="inferred from homology"/>
<dbReference type="PANTHER" id="PTHR43150:SF4">
    <property type="entry name" value="L-GLYCERALDEHYDE 3-PHOSPHATE REDUCTASE"/>
    <property type="match status" value="1"/>
</dbReference>
<evidence type="ECO:0000256" key="2">
    <source>
        <dbReference type="ARBA" id="ARBA00022857"/>
    </source>
</evidence>
<comment type="caution">
    <text evidence="5">The sequence shown here is derived from an EMBL/GenBank/DDBJ whole genome shotgun (WGS) entry which is preliminary data.</text>
</comment>
<dbReference type="Gene3D" id="3.20.20.100">
    <property type="entry name" value="NADP-dependent oxidoreductase domain"/>
    <property type="match status" value="1"/>
</dbReference>
<comment type="similarity">
    <text evidence="1">Belongs to the shaker potassium channel beta subunit family.</text>
</comment>
<feature type="non-terminal residue" evidence="5">
    <location>
        <position position="135"/>
    </location>
</feature>
<dbReference type="AlphaFoldDB" id="A0A7J5TL15"/>
<dbReference type="RefSeq" id="WP_192917925.1">
    <property type="nucleotide sequence ID" value="NZ_WDOP01000053.1"/>
</dbReference>